<feature type="region of interest" description="Disordered" evidence="2">
    <location>
        <begin position="111"/>
        <end position="132"/>
    </location>
</feature>
<accession>N1ZUJ3</accession>
<feature type="domain" description="HTH cro/C1-type" evidence="3">
    <location>
        <begin position="6"/>
        <end position="60"/>
    </location>
</feature>
<dbReference type="HOGENOM" id="CLU_066192_4_2_9"/>
<dbReference type="CDD" id="cd00093">
    <property type="entry name" value="HTH_XRE"/>
    <property type="match status" value="1"/>
</dbReference>
<protein>
    <recommendedName>
        <fullName evidence="3">HTH cro/C1-type domain-containing protein</fullName>
    </recommendedName>
</protein>
<dbReference type="SMART" id="SM00530">
    <property type="entry name" value="HTH_XRE"/>
    <property type="match status" value="1"/>
</dbReference>
<dbReference type="PANTHER" id="PTHR46558:SF13">
    <property type="entry name" value="HTH-TYPE TRANSCRIPTIONAL REGULATOR IMMR"/>
    <property type="match status" value="1"/>
</dbReference>
<dbReference type="Pfam" id="PF01381">
    <property type="entry name" value="HTH_3"/>
    <property type="match status" value="1"/>
</dbReference>
<name>N1ZUJ3_9FIRM</name>
<dbReference type="SUPFAM" id="SSF47413">
    <property type="entry name" value="lambda repressor-like DNA-binding domains"/>
    <property type="match status" value="1"/>
</dbReference>
<proteinExistence type="predicted"/>
<dbReference type="Gene3D" id="1.10.260.40">
    <property type="entry name" value="lambda repressor-like DNA-binding domains"/>
    <property type="match status" value="1"/>
</dbReference>
<evidence type="ECO:0000313" key="4">
    <source>
        <dbReference type="EMBL" id="EMZ19596.1"/>
    </source>
</evidence>
<dbReference type="AlphaFoldDB" id="N1ZUJ3"/>
<organism evidence="4 5">
    <name type="scientific">Eubacterium plexicaudatum ASF492</name>
    <dbReference type="NCBI Taxonomy" id="1235802"/>
    <lineage>
        <taxon>Bacteria</taxon>
        <taxon>Bacillati</taxon>
        <taxon>Bacillota</taxon>
        <taxon>Clostridia</taxon>
        <taxon>Eubacteriales</taxon>
        <taxon>Eubacteriaceae</taxon>
        <taxon>Eubacterium</taxon>
    </lineage>
</organism>
<reference evidence="4 5" key="1">
    <citation type="journal article" date="2014" name="Genome Announc.">
        <title>Draft genome sequences of the altered schaedler flora, a defined bacterial community from gnotobiotic mice.</title>
        <authorList>
            <person name="Wannemuehler M.J."/>
            <person name="Overstreet A.M."/>
            <person name="Ward D.V."/>
            <person name="Phillips G.J."/>
        </authorList>
    </citation>
    <scope>NUCLEOTIDE SEQUENCE [LARGE SCALE GENOMIC DNA]</scope>
    <source>
        <strain evidence="4 5">ASF492</strain>
    </source>
</reference>
<comment type="caution">
    <text evidence="4">The sequence shown here is derived from an EMBL/GenBank/DDBJ whole genome shotgun (WGS) entry which is preliminary data.</text>
</comment>
<dbReference type="GO" id="GO:0003677">
    <property type="term" value="F:DNA binding"/>
    <property type="evidence" value="ECO:0007669"/>
    <property type="project" value="UniProtKB-KW"/>
</dbReference>
<dbReference type="InterPro" id="IPR010982">
    <property type="entry name" value="Lambda_DNA-bd_dom_sf"/>
</dbReference>
<dbReference type="PANTHER" id="PTHR46558">
    <property type="entry name" value="TRACRIPTIONAL REGULATORY PROTEIN-RELATED-RELATED"/>
    <property type="match status" value="1"/>
</dbReference>
<sequence length="132" mass="15301">MPNNRIRELRKSLGLSQEALAKELGTTQQAVSRMENNAYDIPTDILLNMSDTYNVTTDYILGISDVKRDYNGQYRMNQEMDKCYDIVRRYQKLSEINQKTLRCILERLEQAQVESEEASAKEVDKNAENSDL</sequence>
<dbReference type="STRING" id="1235802.C823_05421"/>
<keyword evidence="1" id="KW-0238">DNA-binding</keyword>
<evidence type="ECO:0000256" key="2">
    <source>
        <dbReference type="SAM" id="MobiDB-lite"/>
    </source>
</evidence>
<dbReference type="eggNOG" id="COG1476">
    <property type="taxonomic scope" value="Bacteria"/>
</dbReference>
<evidence type="ECO:0000259" key="3">
    <source>
        <dbReference type="PROSITE" id="PS50943"/>
    </source>
</evidence>
<dbReference type="EMBL" id="AQFT01000160">
    <property type="protein sequence ID" value="EMZ19596.1"/>
    <property type="molecule type" value="Genomic_DNA"/>
</dbReference>
<evidence type="ECO:0000256" key="1">
    <source>
        <dbReference type="ARBA" id="ARBA00023125"/>
    </source>
</evidence>
<dbReference type="OrthoDB" id="9812239at2"/>
<dbReference type="InterPro" id="IPR001387">
    <property type="entry name" value="Cro/C1-type_HTH"/>
</dbReference>
<gene>
    <name evidence="4" type="ORF">C823_05421</name>
</gene>
<dbReference type="PROSITE" id="PS50943">
    <property type="entry name" value="HTH_CROC1"/>
    <property type="match status" value="1"/>
</dbReference>
<dbReference type="PATRIC" id="fig|1235802.3.peg.5721"/>
<feature type="compositionally biased region" description="Basic and acidic residues" evidence="2">
    <location>
        <begin position="118"/>
        <end position="132"/>
    </location>
</feature>
<dbReference type="Proteomes" id="UP000012589">
    <property type="component" value="Unassembled WGS sequence"/>
</dbReference>
<evidence type="ECO:0000313" key="5">
    <source>
        <dbReference type="Proteomes" id="UP000012589"/>
    </source>
</evidence>
<keyword evidence="5" id="KW-1185">Reference proteome</keyword>